<dbReference type="InterPro" id="IPR011765">
    <property type="entry name" value="Pept_M16_N"/>
</dbReference>
<comment type="caution">
    <text evidence="14">The sequence shown here is derived from an EMBL/GenBank/DDBJ whole genome shotgun (WGS) entry which is preliminary data.</text>
</comment>
<evidence type="ECO:0000256" key="2">
    <source>
        <dbReference type="ARBA" id="ARBA00022448"/>
    </source>
</evidence>
<comment type="subcellular location">
    <subcellularLocation>
        <location evidence="1">Mitochondrion inner membrane</location>
        <topology evidence="1">Peripheral membrane protein</topology>
        <orientation evidence="1">Matrix side</orientation>
    </subcellularLocation>
</comment>
<dbReference type="Gene3D" id="3.30.830.10">
    <property type="entry name" value="Metalloenzyme, LuxS/M16 peptidase-like"/>
    <property type="match status" value="2"/>
</dbReference>
<evidence type="ECO:0000313" key="15">
    <source>
        <dbReference type="Proteomes" id="UP000095358"/>
    </source>
</evidence>
<keyword evidence="8" id="KW-0472">Membrane</keyword>
<dbReference type="EMBL" id="LPNN01000012">
    <property type="protein sequence ID" value="OEJ80292.1"/>
    <property type="molecule type" value="Genomic_DNA"/>
</dbReference>
<dbReference type="GO" id="GO:0046872">
    <property type="term" value="F:metal ion binding"/>
    <property type="evidence" value="ECO:0007669"/>
    <property type="project" value="InterPro"/>
</dbReference>
<organism evidence="14 15">
    <name type="scientific">Hanseniaspora uvarum</name>
    <name type="common">Yeast</name>
    <name type="synonym">Kloeckera apiculata</name>
    <dbReference type="NCBI Taxonomy" id="29833"/>
    <lineage>
        <taxon>Eukaryota</taxon>
        <taxon>Fungi</taxon>
        <taxon>Dikarya</taxon>
        <taxon>Ascomycota</taxon>
        <taxon>Saccharomycotina</taxon>
        <taxon>Saccharomycetes</taxon>
        <taxon>Saccharomycodales</taxon>
        <taxon>Saccharomycodaceae</taxon>
        <taxon>Hanseniaspora</taxon>
    </lineage>
</organism>
<feature type="domain" description="Peptidase M16 N-terminal" evidence="13">
    <location>
        <begin position="31"/>
        <end position="151"/>
    </location>
</feature>
<proteinExistence type="inferred from homology"/>
<comment type="similarity">
    <text evidence="9">Belongs to the peptidase M16 family. UQCRC2/QCR2 subfamily.</text>
</comment>
<sequence length="347" mass="37415">MLSQTIKRSYSAATNVSSLSLKLVNTTGAGKKQGLAHLLSRYNFLDTTEKSGLRLARESEVIGGTFKSTPLRDGSIELKATFLKENLPYFLQALNNTVSKSAFKKYQFDEEVIPAVLNDAADAASCSQLKAKDLLYQLTFKNSVLGQPVAYDQVDSISYEDVKEFASKLYSSSNAVLTAENVEEAALKQFIAENEFLSTIPAKISSSNATKSYVGESAALRFAAPTGNSTAAIAIPVAEKDFATYETLKNFVTSPLFKASQDVSKAEFETYADKKVGVFSIYATGPAPAKSIKAIVESLKKGVSISGAAKFTETFSGVKSTATTYKLDKFNYVAVGKTTELPTINEL</sequence>
<keyword evidence="6" id="KW-0249">Electron transport</keyword>
<evidence type="ECO:0000256" key="3">
    <source>
        <dbReference type="ARBA" id="ARBA00022660"/>
    </source>
</evidence>
<evidence type="ECO:0000256" key="8">
    <source>
        <dbReference type="ARBA" id="ARBA00023136"/>
    </source>
</evidence>
<keyword evidence="4" id="KW-0999">Mitochondrion inner membrane</keyword>
<dbReference type="STRING" id="29833.A0A1E5R061"/>
<gene>
    <name evidence="14" type="ORF">AWRI3580_g4019</name>
</gene>
<reference evidence="15" key="1">
    <citation type="journal article" date="2016" name="Genome Announc.">
        <title>Genome sequences of three species of Hanseniaspora isolated from spontaneous wine fermentations.</title>
        <authorList>
            <person name="Sternes P.R."/>
            <person name="Lee D."/>
            <person name="Kutyna D.R."/>
            <person name="Borneman A.R."/>
        </authorList>
    </citation>
    <scope>NUCLEOTIDE SEQUENCE [LARGE SCALE GENOMIC DNA]</scope>
    <source>
        <strain evidence="15">AWRI3580</strain>
    </source>
</reference>
<dbReference type="GO" id="GO:0005743">
    <property type="term" value="C:mitochondrial inner membrane"/>
    <property type="evidence" value="ECO:0007669"/>
    <property type="project" value="UniProtKB-SubCell"/>
</dbReference>
<dbReference type="PANTHER" id="PTHR11851">
    <property type="entry name" value="METALLOPROTEASE"/>
    <property type="match status" value="1"/>
</dbReference>
<keyword evidence="5" id="KW-0809">Transit peptide</keyword>
<dbReference type="OrthoDB" id="6369905at2759"/>
<keyword evidence="7" id="KW-0496">Mitochondrion</keyword>
<dbReference type="SUPFAM" id="SSF63411">
    <property type="entry name" value="LuxS/MPP-like metallohydrolase"/>
    <property type="match status" value="2"/>
</dbReference>
<evidence type="ECO:0000256" key="12">
    <source>
        <dbReference type="ARBA" id="ARBA00041778"/>
    </source>
</evidence>
<evidence type="ECO:0000256" key="7">
    <source>
        <dbReference type="ARBA" id="ARBA00023128"/>
    </source>
</evidence>
<name>A0A1E5R061_HANUV</name>
<evidence type="ECO:0000256" key="11">
    <source>
        <dbReference type="ARBA" id="ARBA00041372"/>
    </source>
</evidence>
<evidence type="ECO:0000259" key="13">
    <source>
        <dbReference type="Pfam" id="PF00675"/>
    </source>
</evidence>
<dbReference type="Pfam" id="PF00675">
    <property type="entry name" value="Peptidase_M16"/>
    <property type="match status" value="1"/>
</dbReference>
<keyword evidence="3" id="KW-0679">Respiratory chain</keyword>
<dbReference type="VEuPathDB" id="FungiDB:AWRI3580_g4019"/>
<evidence type="ECO:0000256" key="4">
    <source>
        <dbReference type="ARBA" id="ARBA00022792"/>
    </source>
</evidence>
<dbReference type="InterPro" id="IPR011249">
    <property type="entry name" value="Metalloenz_LuxS/M16"/>
</dbReference>
<dbReference type="InterPro" id="IPR050361">
    <property type="entry name" value="MPP/UQCRC_Complex"/>
</dbReference>
<keyword evidence="15" id="KW-1185">Reference proteome</keyword>
<protein>
    <recommendedName>
        <fullName evidence="10">Cytochrome b-c1 complex subunit 2, mitochondrial</fullName>
    </recommendedName>
    <alternativeName>
        <fullName evidence="12">Complex III subunit 2</fullName>
    </alternativeName>
    <alternativeName>
        <fullName evidence="11">Core protein II</fullName>
    </alternativeName>
</protein>
<evidence type="ECO:0000256" key="9">
    <source>
        <dbReference type="ARBA" id="ARBA00038146"/>
    </source>
</evidence>
<dbReference type="AlphaFoldDB" id="A0A1E5R061"/>
<accession>A0A1E5R061</accession>
<evidence type="ECO:0000256" key="1">
    <source>
        <dbReference type="ARBA" id="ARBA00004443"/>
    </source>
</evidence>
<evidence type="ECO:0000256" key="6">
    <source>
        <dbReference type="ARBA" id="ARBA00022982"/>
    </source>
</evidence>
<dbReference type="PANTHER" id="PTHR11851:SF209">
    <property type="entry name" value="CYTOCHROME B-C1 COMPLEX SUBUNIT 2, MITOCHONDRIAL"/>
    <property type="match status" value="1"/>
</dbReference>
<evidence type="ECO:0000256" key="5">
    <source>
        <dbReference type="ARBA" id="ARBA00022946"/>
    </source>
</evidence>
<evidence type="ECO:0000256" key="10">
    <source>
        <dbReference type="ARBA" id="ARBA00040751"/>
    </source>
</evidence>
<evidence type="ECO:0000313" key="14">
    <source>
        <dbReference type="EMBL" id="OEJ80292.1"/>
    </source>
</evidence>
<keyword evidence="2" id="KW-0813">Transport</keyword>
<dbReference type="Proteomes" id="UP000095358">
    <property type="component" value="Unassembled WGS sequence"/>
</dbReference>